<feature type="domain" description="Heparinase II C-terminal" evidence="2">
    <location>
        <begin position="837"/>
        <end position="911"/>
    </location>
</feature>
<dbReference type="Pfam" id="PF18675">
    <property type="entry name" value="HepII_C"/>
    <property type="match status" value="1"/>
</dbReference>
<evidence type="ECO:0000313" key="3">
    <source>
        <dbReference type="EMBL" id="GAA4443215.1"/>
    </source>
</evidence>
<gene>
    <name evidence="3" type="ORF">GCM10023091_31320</name>
</gene>
<dbReference type="InterPro" id="IPR008929">
    <property type="entry name" value="Chondroitin_lyas"/>
</dbReference>
<protein>
    <submittedName>
        <fullName evidence="3">Heparinase II/III family protein</fullName>
    </submittedName>
</protein>
<dbReference type="EMBL" id="BAABEY010000029">
    <property type="protein sequence ID" value="GAA4443215.1"/>
    <property type="molecule type" value="Genomic_DNA"/>
</dbReference>
<feature type="signal peptide" evidence="1">
    <location>
        <begin position="1"/>
        <end position="22"/>
    </location>
</feature>
<dbReference type="Gene3D" id="1.50.10.100">
    <property type="entry name" value="Chondroitin AC/alginate lyase"/>
    <property type="match status" value="1"/>
</dbReference>
<comment type="caution">
    <text evidence="3">The sequence shown here is derived from an EMBL/GenBank/DDBJ whole genome shotgun (WGS) entry which is preliminary data.</text>
</comment>
<keyword evidence="1" id="KW-0732">Signal</keyword>
<dbReference type="Gene3D" id="2.70.98.70">
    <property type="match status" value="1"/>
</dbReference>
<dbReference type="Gene3D" id="2.60.40.2750">
    <property type="match status" value="1"/>
</dbReference>
<feature type="chain" id="PRO_5045714341" evidence="1">
    <location>
        <begin position="23"/>
        <end position="917"/>
    </location>
</feature>
<keyword evidence="4" id="KW-1185">Reference proteome</keyword>
<sequence>MKKNLFLIAGLCLAILPVFSKAGNIPEGGSRVETAAPTAPAPFRFTAASARVNPATAGIVTDERLGEGKGVSLKSGIQPAIDSGRVDADVVFDVKLPAPGRYLMHTFAVTDEEGAEMMKKAKTKFESLYIKIQIDENRPTKRVVYVPWDVKRQESGKFEFSGRDQQLKIWLPRGVRLEYIELKPYVAPKIPEGAVNYKPAVTPPASHPRLWVNRQTLPALKAGLDSPEHRDAWKKVEKAAAESYDFKFEPNQEVSFDPKLEKAAEAKAFYYLMTGDQKTGREAVTLIRNYISLVEFGNLLDITREIGRAIYTTSLVYDWCYDLLSTEDKLSLQKHLMRLSDDMEIGWPPFLTSIVNGHGNEAQVCRDLLSMSIALYNEDPLPYQYTSYVVLETLVPLRKFEYQSPRHNQGVSYGAYRFAWDMHAALLFERMLGKPVFDDNIKRVPEYFQYMRLPDGQMLRDGDGFGTGKPGEVFYWKAPLTMLLCYAYSKDPLIKGEFVRQGGLPADPVLFLLLNDPAVKANEDVTSLPLTKDFGPVLGSMIARTGWNIGMDSPDVVAEVKGGGYHFGNHQHSDAGSVQLYYRGLQFGDLGVYKFYGTPYDFSFNKRSIAHSMVLVEDPSEEIPRSQDIDGGTRFNQRYPKTAEEVTTDPWYKNGEVLAADFGPSKQKPAFSYFSVDLASAYTKKVEKFNRSFVFLNLESTDIPAAIVMADDITASNPAFKKYWQINALNEPVINEKGFVLHSEREGKKGFTYAEMLVPNPQERTISVKSGGEANSSLVKKVQAPDVNLPEIKGHRIMVSPLKAAARDHFLTVFQVTADGVKPMPVQHLSTEVSDVVVLGDRLVSVSRTGGLIAEKFTLKVPGKAGVQAVLTGMKAGKWTVSGGKPRTNLKLTVEEGRHTLYFEGRKGAYVIAPAED</sequence>
<dbReference type="SUPFAM" id="SSF48230">
    <property type="entry name" value="Chondroitin AC/alginate lyase"/>
    <property type="match status" value="1"/>
</dbReference>
<dbReference type="RefSeq" id="WP_345030906.1">
    <property type="nucleotide sequence ID" value="NZ_BAABEY010000029.1"/>
</dbReference>
<evidence type="ECO:0000256" key="1">
    <source>
        <dbReference type="SAM" id="SignalP"/>
    </source>
</evidence>
<accession>A0ABP8M2E8</accession>
<reference evidence="4" key="1">
    <citation type="journal article" date="2019" name="Int. J. Syst. Evol. Microbiol.">
        <title>The Global Catalogue of Microorganisms (GCM) 10K type strain sequencing project: providing services to taxonomists for standard genome sequencing and annotation.</title>
        <authorList>
            <consortium name="The Broad Institute Genomics Platform"/>
            <consortium name="The Broad Institute Genome Sequencing Center for Infectious Disease"/>
            <person name="Wu L."/>
            <person name="Ma J."/>
        </authorList>
    </citation>
    <scope>NUCLEOTIDE SEQUENCE [LARGE SCALE GENOMIC DNA]</scope>
    <source>
        <strain evidence="4">JCM 31920</strain>
    </source>
</reference>
<organism evidence="3 4">
    <name type="scientific">Ravibacter arvi</name>
    <dbReference type="NCBI Taxonomy" id="2051041"/>
    <lineage>
        <taxon>Bacteria</taxon>
        <taxon>Pseudomonadati</taxon>
        <taxon>Bacteroidota</taxon>
        <taxon>Cytophagia</taxon>
        <taxon>Cytophagales</taxon>
        <taxon>Spirosomataceae</taxon>
        <taxon>Ravibacter</taxon>
    </lineage>
</organism>
<dbReference type="InterPro" id="IPR040925">
    <property type="entry name" value="HepII_C"/>
</dbReference>
<name>A0ABP8M2E8_9BACT</name>
<evidence type="ECO:0000259" key="2">
    <source>
        <dbReference type="Pfam" id="PF18675"/>
    </source>
</evidence>
<dbReference type="Proteomes" id="UP001501508">
    <property type="component" value="Unassembled WGS sequence"/>
</dbReference>
<proteinExistence type="predicted"/>
<evidence type="ECO:0000313" key="4">
    <source>
        <dbReference type="Proteomes" id="UP001501508"/>
    </source>
</evidence>